<dbReference type="PANTHER" id="PTHR43943:SF17">
    <property type="entry name" value="3-PHENYLPROPIONATE-DIHYDRODIOL_CINNAMIC ACID-DIHYDRODIOL DEHYDROGENASE"/>
    <property type="match status" value="1"/>
</dbReference>
<dbReference type="InterPro" id="IPR020904">
    <property type="entry name" value="Sc_DH/Rdtase_CS"/>
</dbReference>
<evidence type="ECO:0000313" key="6">
    <source>
        <dbReference type="EMBL" id="CAB5063645.1"/>
    </source>
</evidence>
<dbReference type="EMBL" id="CAEZXS010000005">
    <property type="protein sequence ID" value="CAB4685415.1"/>
    <property type="molecule type" value="Genomic_DNA"/>
</dbReference>
<keyword evidence="4" id="KW-0520">NAD</keyword>
<protein>
    <submittedName>
        <fullName evidence="5">Unannotated protein</fullName>
    </submittedName>
</protein>
<gene>
    <name evidence="5" type="ORF">UFOPK2582_00086</name>
    <name evidence="6" type="ORF">UFOPK4354_00451</name>
</gene>
<dbReference type="EMBL" id="CAFBQW010000033">
    <property type="protein sequence ID" value="CAB5063645.1"/>
    <property type="molecule type" value="Genomic_DNA"/>
</dbReference>
<keyword evidence="2" id="KW-0058">Aromatic hydrocarbons catabolism</keyword>
<dbReference type="GO" id="GO:0016491">
    <property type="term" value="F:oxidoreductase activity"/>
    <property type="evidence" value="ECO:0007669"/>
    <property type="project" value="UniProtKB-KW"/>
</dbReference>
<evidence type="ECO:0000256" key="1">
    <source>
        <dbReference type="ARBA" id="ARBA00006484"/>
    </source>
</evidence>
<dbReference type="SUPFAM" id="SSF51735">
    <property type="entry name" value="NAD(P)-binding Rossmann-fold domains"/>
    <property type="match status" value="1"/>
</dbReference>
<organism evidence="5">
    <name type="scientific">freshwater metagenome</name>
    <dbReference type="NCBI Taxonomy" id="449393"/>
    <lineage>
        <taxon>unclassified sequences</taxon>
        <taxon>metagenomes</taxon>
        <taxon>ecological metagenomes</taxon>
    </lineage>
</organism>
<dbReference type="Gene3D" id="3.40.50.720">
    <property type="entry name" value="NAD(P)-binding Rossmann-like Domain"/>
    <property type="match status" value="1"/>
</dbReference>
<evidence type="ECO:0000256" key="3">
    <source>
        <dbReference type="ARBA" id="ARBA00023002"/>
    </source>
</evidence>
<dbReference type="FunFam" id="3.40.50.720:FF:000084">
    <property type="entry name" value="Short-chain dehydrogenase reductase"/>
    <property type="match status" value="1"/>
</dbReference>
<dbReference type="CDD" id="cd05233">
    <property type="entry name" value="SDR_c"/>
    <property type="match status" value="1"/>
</dbReference>
<reference evidence="5" key="1">
    <citation type="submission" date="2020-05" db="EMBL/GenBank/DDBJ databases">
        <authorList>
            <person name="Chiriac C."/>
            <person name="Salcher M."/>
            <person name="Ghai R."/>
            <person name="Kavagutti S V."/>
        </authorList>
    </citation>
    <scope>NUCLEOTIDE SEQUENCE</scope>
</reference>
<sequence length="269" mass="27244">MSPTSPSSITGKTALVTGGGSGIGLGAATRLVADGAHVTICGRNEERLISAVETLTPLVGDGGSIRHIAADITVDEQIAAAVAFAAEPTGGLAILFANAGGSMHMGPFEDADADALRATVDVNLVGTMLTIKCAVPAMRANGGGSIIGMSSGAGAFPHRFLWAYGASKAGIDMLCKSAADELGVDGIRVNSVQPGIVDDELMEFITAGGALLDNYIANMPIARVGTVEDIAEAVRFLAGPESSWITGVNLPIDGGHHLRAGANYELLFG</sequence>
<dbReference type="PANTHER" id="PTHR43943">
    <property type="entry name" value="DEHYDROGENASE/REDUCTASE (SDR FAMILY) MEMBER 4"/>
    <property type="match status" value="1"/>
</dbReference>
<dbReference type="InterPro" id="IPR002347">
    <property type="entry name" value="SDR_fam"/>
</dbReference>
<dbReference type="NCBIfam" id="NF005559">
    <property type="entry name" value="PRK07231.1"/>
    <property type="match status" value="1"/>
</dbReference>
<evidence type="ECO:0000313" key="5">
    <source>
        <dbReference type="EMBL" id="CAB4685415.1"/>
    </source>
</evidence>
<evidence type="ECO:0000256" key="4">
    <source>
        <dbReference type="ARBA" id="ARBA00023027"/>
    </source>
</evidence>
<keyword evidence="3" id="KW-0560">Oxidoreductase</keyword>
<dbReference type="Pfam" id="PF13561">
    <property type="entry name" value="adh_short_C2"/>
    <property type="match status" value="1"/>
</dbReference>
<comment type="similarity">
    <text evidence="1">Belongs to the short-chain dehydrogenases/reductases (SDR) family.</text>
</comment>
<evidence type="ECO:0000256" key="2">
    <source>
        <dbReference type="ARBA" id="ARBA00022797"/>
    </source>
</evidence>
<name>A0A6J6NL08_9ZZZZ</name>
<proteinExistence type="inferred from homology"/>
<dbReference type="AlphaFoldDB" id="A0A6J6NL08"/>
<dbReference type="PROSITE" id="PS00061">
    <property type="entry name" value="ADH_SHORT"/>
    <property type="match status" value="1"/>
</dbReference>
<dbReference type="InterPro" id="IPR036291">
    <property type="entry name" value="NAD(P)-bd_dom_sf"/>
</dbReference>
<accession>A0A6J6NL08</accession>
<dbReference type="PRINTS" id="PR00081">
    <property type="entry name" value="GDHRDH"/>
</dbReference>